<dbReference type="GO" id="GO:0000393">
    <property type="term" value="P:spliceosomal conformational changes to generate catalytic conformation"/>
    <property type="evidence" value="ECO:0007669"/>
    <property type="project" value="EnsemblFungi"/>
</dbReference>
<evidence type="ECO:0000256" key="2">
    <source>
        <dbReference type="ARBA" id="ARBA00022737"/>
    </source>
</evidence>
<dbReference type="InterPro" id="IPR019775">
    <property type="entry name" value="WD40_repeat_CS"/>
</dbReference>
<dbReference type="InterPro" id="IPR020472">
    <property type="entry name" value="WD40_PAC1"/>
</dbReference>
<sequence>MNFNDIPIINDKPIAEEDEVVRQQLKELGQPVFINGEDDQARRERLFILVNDAGFETSDIHSGEDDDEEDDDEEEDFYTPGPTNLYDARIRILNHSLGKASYRLQHQREMLQKIPQFTTILKKRRSINSKLSQIELCGSQVIQGNTRAVSSVRYSSSGDLIACGTWDGSVHVLNNNDLSPSGKLLGGQHAEKVGGLDWQAKDSQQRLISGGSEGTMNIWNITASDEVIKPKLSIKEAHTNRITKTLFHPIGDFALSTSFDQTWKLWDLNKVVELYQQEGHSKEIYSGAIHPDGSLFLSGGLDGVVYVWDLRSGRALMPLQKHMQGVYGLDWSLNGYHFASGSGDCSVKIWDMRKLDHSGEELFSIPAHTKLVSDVRFHSGNGVADEDGFNTNGSCLATSSYDGTVKIWSADNWILINTLKGHNEKVMSCDISDANNAINFVSGGWDRTVKLWQSPQ</sequence>
<dbReference type="SMART" id="SM00500">
    <property type="entry name" value="SFM"/>
    <property type="match status" value="1"/>
</dbReference>
<feature type="domain" description="Pre-mRNA processing factor 4 (PRP4)-like" evidence="5">
    <location>
        <begin position="16"/>
        <end position="70"/>
    </location>
</feature>
<dbReference type="Gene3D" id="2.130.10.10">
    <property type="entry name" value="YVTN repeat-like/Quinoprotein amine dehydrogenase"/>
    <property type="match status" value="2"/>
</dbReference>
<reference evidence="6" key="1">
    <citation type="submission" date="2020-03" db="EMBL/GenBank/DDBJ databases">
        <title>FDA dAtabase for Regulatory Grade micrObial Sequences (FDA-ARGOS): Supporting development and validation of Infectious Disease Dx tests.</title>
        <authorList>
            <person name="Campos J."/>
            <person name="Goldberg B."/>
            <person name="Tallon L."/>
            <person name="Sadzewicz L."/>
            <person name="Vavikolanu K."/>
            <person name="Mehta A."/>
            <person name="Aluvathingal J."/>
            <person name="Nadendla S."/>
            <person name="Nandy P."/>
            <person name="Geyer C."/>
            <person name="Yan Y."/>
            <person name="Sichtig H."/>
        </authorList>
    </citation>
    <scope>NUCLEOTIDE SEQUENCE [LARGE SCALE GENOMIC DNA]</scope>
    <source>
        <strain evidence="6">FDAARGOS_652</strain>
    </source>
</reference>
<dbReference type="PANTHER" id="PTHR19846:SF0">
    <property type="entry name" value="PRE-MRNA PROCESSING FACTOR 4"/>
    <property type="match status" value="1"/>
</dbReference>
<comment type="caution">
    <text evidence="6">The sequence shown here is derived from an EMBL/GenBank/DDBJ whole genome shotgun (WGS) entry which is preliminary data.</text>
</comment>
<dbReference type="GO" id="GO:0046540">
    <property type="term" value="C:U4/U6 x U5 tri-snRNP complex"/>
    <property type="evidence" value="ECO:0007669"/>
    <property type="project" value="EnsemblFungi"/>
</dbReference>
<accession>A0A8X7NP56</accession>
<dbReference type="PANTHER" id="PTHR19846">
    <property type="entry name" value="WD40 REPEAT PROTEIN"/>
    <property type="match status" value="1"/>
</dbReference>
<evidence type="ECO:0000313" key="7">
    <source>
        <dbReference type="Proteomes" id="UP000590412"/>
    </source>
</evidence>
<dbReference type="GO" id="GO:0034247">
    <property type="term" value="P:snoRNA splicing"/>
    <property type="evidence" value="ECO:0007669"/>
    <property type="project" value="EnsemblFungi"/>
</dbReference>
<dbReference type="PROSITE" id="PS50082">
    <property type="entry name" value="WD_REPEATS_2"/>
    <property type="match status" value="6"/>
</dbReference>
<dbReference type="SUPFAM" id="SSF50978">
    <property type="entry name" value="WD40 repeat-like"/>
    <property type="match status" value="1"/>
</dbReference>
<dbReference type="CDD" id="cd00200">
    <property type="entry name" value="WD40"/>
    <property type="match status" value="1"/>
</dbReference>
<keyword evidence="1 3" id="KW-0853">WD repeat</keyword>
<dbReference type="InterPro" id="IPR015943">
    <property type="entry name" value="WD40/YVTN_repeat-like_dom_sf"/>
</dbReference>
<dbReference type="Proteomes" id="UP000590412">
    <property type="component" value="Unassembled WGS sequence"/>
</dbReference>
<dbReference type="InterPro" id="IPR036285">
    <property type="entry name" value="PRP4-like_sf"/>
</dbReference>
<feature type="repeat" description="WD" evidence="3">
    <location>
        <begin position="235"/>
        <end position="276"/>
    </location>
</feature>
<dbReference type="AlphaFoldDB" id="A0A8X7NP56"/>
<feature type="repeat" description="WD" evidence="3">
    <location>
        <begin position="186"/>
        <end position="229"/>
    </location>
</feature>
<dbReference type="SMART" id="SM00320">
    <property type="entry name" value="WD40"/>
    <property type="match status" value="7"/>
</dbReference>
<protein>
    <submittedName>
        <fullName evidence="6">WD domain, G-beta repeat family protein</fullName>
    </submittedName>
</protein>
<evidence type="ECO:0000256" key="4">
    <source>
        <dbReference type="SAM" id="MobiDB-lite"/>
    </source>
</evidence>
<name>A0A8X7NP56_CANPA</name>
<gene>
    <name evidence="6" type="ORF">FOB60_000104</name>
</gene>
<evidence type="ECO:0000259" key="5">
    <source>
        <dbReference type="SMART" id="SM00500"/>
    </source>
</evidence>
<dbReference type="InterPro" id="IPR001680">
    <property type="entry name" value="WD40_rpt"/>
</dbReference>
<evidence type="ECO:0000256" key="3">
    <source>
        <dbReference type="PROSITE-ProRule" id="PRU00221"/>
    </source>
</evidence>
<dbReference type="GO" id="GO:0017070">
    <property type="term" value="F:U6 snRNA binding"/>
    <property type="evidence" value="ECO:0007669"/>
    <property type="project" value="TreeGrafter"/>
</dbReference>
<feature type="repeat" description="WD" evidence="3">
    <location>
        <begin position="277"/>
        <end position="318"/>
    </location>
</feature>
<evidence type="ECO:0000313" key="6">
    <source>
        <dbReference type="EMBL" id="KAF6058522.1"/>
    </source>
</evidence>
<dbReference type="Pfam" id="PF00400">
    <property type="entry name" value="WD40"/>
    <property type="match status" value="6"/>
</dbReference>
<feature type="compositionally biased region" description="Acidic residues" evidence="4">
    <location>
        <begin position="64"/>
        <end position="77"/>
    </location>
</feature>
<dbReference type="SUPFAM" id="SSF158230">
    <property type="entry name" value="PRP4-like"/>
    <property type="match status" value="1"/>
</dbReference>
<dbReference type="Pfam" id="PF08799">
    <property type="entry name" value="PRP4"/>
    <property type="match status" value="1"/>
</dbReference>
<evidence type="ECO:0000256" key="1">
    <source>
        <dbReference type="ARBA" id="ARBA00022574"/>
    </source>
</evidence>
<organism evidence="6 7">
    <name type="scientific">Candida parapsilosis</name>
    <name type="common">Yeast</name>
    <dbReference type="NCBI Taxonomy" id="5480"/>
    <lineage>
        <taxon>Eukaryota</taxon>
        <taxon>Fungi</taxon>
        <taxon>Dikarya</taxon>
        <taxon>Ascomycota</taxon>
        <taxon>Saccharomycotina</taxon>
        <taxon>Pichiomycetes</taxon>
        <taxon>Debaryomycetaceae</taxon>
        <taxon>Candida/Lodderomyces clade</taxon>
        <taxon>Candida</taxon>
    </lineage>
</organism>
<proteinExistence type="predicted"/>
<dbReference type="InterPro" id="IPR014906">
    <property type="entry name" value="PRP4-like"/>
</dbReference>
<dbReference type="PRINTS" id="PR00320">
    <property type="entry name" value="GPROTEINBRPT"/>
</dbReference>
<dbReference type="OrthoDB" id="540662at2759"/>
<keyword evidence="2" id="KW-0677">Repeat</keyword>
<dbReference type="GO" id="GO:0030621">
    <property type="term" value="F:U4 snRNA binding"/>
    <property type="evidence" value="ECO:0007669"/>
    <property type="project" value="TreeGrafter"/>
</dbReference>
<dbReference type="PROSITE" id="PS00678">
    <property type="entry name" value="WD_REPEATS_1"/>
    <property type="match status" value="1"/>
</dbReference>
<dbReference type="PROSITE" id="PS50294">
    <property type="entry name" value="WD_REPEATS_REGION"/>
    <property type="match status" value="3"/>
</dbReference>
<feature type="region of interest" description="Disordered" evidence="4">
    <location>
        <begin position="57"/>
        <end position="79"/>
    </location>
</feature>
<feature type="repeat" description="WD" evidence="3">
    <location>
        <begin position="319"/>
        <end position="353"/>
    </location>
</feature>
<dbReference type="EMBL" id="JABWAB010000001">
    <property type="protein sequence ID" value="KAF6058522.1"/>
    <property type="molecule type" value="Genomic_DNA"/>
</dbReference>
<feature type="repeat" description="WD" evidence="3">
    <location>
        <begin position="389"/>
        <end position="418"/>
    </location>
</feature>
<feature type="repeat" description="WD" evidence="3">
    <location>
        <begin position="419"/>
        <end position="456"/>
    </location>
</feature>
<dbReference type="InterPro" id="IPR036322">
    <property type="entry name" value="WD40_repeat_dom_sf"/>
</dbReference>